<evidence type="ECO:0000313" key="1">
    <source>
        <dbReference type="EMBL" id="OTF76721.1"/>
    </source>
</evidence>
<dbReference type="AlphaFoldDB" id="A0A1Y3B7A2"/>
<gene>
    <name evidence="1" type="ORF">BLA29_011470</name>
</gene>
<dbReference type="EMBL" id="MUJZ01036120">
    <property type="protein sequence ID" value="OTF76721.1"/>
    <property type="molecule type" value="Genomic_DNA"/>
</dbReference>
<name>A0A1Y3B7A2_EURMA</name>
<keyword evidence="2" id="KW-1185">Reference proteome</keyword>
<evidence type="ECO:0000313" key="2">
    <source>
        <dbReference type="Proteomes" id="UP000194236"/>
    </source>
</evidence>
<sequence length="32" mass="3924">MQLVMSIRIKEKFPYIPNRLPMMTLIRNYVIN</sequence>
<accession>A0A1Y3B7A2</accession>
<reference evidence="1 2" key="1">
    <citation type="submission" date="2017-03" db="EMBL/GenBank/DDBJ databases">
        <title>Genome Survey of Euroglyphus maynei.</title>
        <authorList>
            <person name="Arlian L.G."/>
            <person name="Morgan M.S."/>
            <person name="Rider S.D."/>
        </authorList>
    </citation>
    <scope>NUCLEOTIDE SEQUENCE [LARGE SCALE GENOMIC DNA]</scope>
    <source>
        <strain evidence="1">Arlian Lab</strain>
        <tissue evidence="1">Whole body</tissue>
    </source>
</reference>
<comment type="caution">
    <text evidence="1">The sequence shown here is derived from an EMBL/GenBank/DDBJ whole genome shotgun (WGS) entry which is preliminary data.</text>
</comment>
<protein>
    <submittedName>
        <fullName evidence="1">Uncharacterized protein</fullName>
    </submittedName>
</protein>
<organism evidence="1 2">
    <name type="scientific">Euroglyphus maynei</name>
    <name type="common">Mayne's house dust mite</name>
    <dbReference type="NCBI Taxonomy" id="6958"/>
    <lineage>
        <taxon>Eukaryota</taxon>
        <taxon>Metazoa</taxon>
        <taxon>Ecdysozoa</taxon>
        <taxon>Arthropoda</taxon>
        <taxon>Chelicerata</taxon>
        <taxon>Arachnida</taxon>
        <taxon>Acari</taxon>
        <taxon>Acariformes</taxon>
        <taxon>Sarcoptiformes</taxon>
        <taxon>Astigmata</taxon>
        <taxon>Psoroptidia</taxon>
        <taxon>Analgoidea</taxon>
        <taxon>Pyroglyphidae</taxon>
        <taxon>Pyroglyphinae</taxon>
        <taxon>Euroglyphus</taxon>
    </lineage>
</organism>
<dbReference type="Proteomes" id="UP000194236">
    <property type="component" value="Unassembled WGS sequence"/>
</dbReference>
<proteinExistence type="predicted"/>